<protein>
    <recommendedName>
        <fullName evidence="6">Alcohol dehydrogenase-like C-terminal domain-containing protein</fullName>
    </recommendedName>
</protein>
<dbReference type="InterPro" id="IPR047109">
    <property type="entry name" value="CAD-like"/>
</dbReference>
<dbReference type="PANTHER" id="PTHR42683">
    <property type="entry name" value="ALDEHYDE REDUCTASE"/>
    <property type="match status" value="1"/>
</dbReference>
<comment type="caution">
    <text evidence="4">The sequence shown here is derived from an EMBL/GenBank/DDBJ whole genome shotgun (WGS) entry which is preliminary data.</text>
</comment>
<name>A8Q1N5_MALGO</name>
<keyword evidence="1" id="KW-0479">Metal-binding</keyword>
<keyword evidence="5" id="KW-1185">Reference proteome</keyword>
<dbReference type="Gene3D" id="3.90.180.10">
    <property type="entry name" value="Medium-chain alcohol dehydrogenases, catalytic domain"/>
    <property type="match status" value="1"/>
</dbReference>
<dbReference type="Gene3D" id="3.40.50.720">
    <property type="entry name" value="NAD(P)-binding Rossmann-like Domain"/>
    <property type="match status" value="1"/>
</dbReference>
<dbReference type="InParanoid" id="A8Q1N5"/>
<dbReference type="STRING" id="425265.A8Q1N5"/>
<evidence type="ECO:0000256" key="3">
    <source>
        <dbReference type="ARBA" id="ARBA00023002"/>
    </source>
</evidence>
<dbReference type="GO" id="GO:0046872">
    <property type="term" value="F:metal ion binding"/>
    <property type="evidence" value="ECO:0007669"/>
    <property type="project" value="UniProtKB-KW"/>
</dbReference>
<reference evidence="4 5" key="1">
    <citation type="journal article" date="2007" name="Proc. Natl. Acad. Sci. U.S.A.">
        <title>Dandruff-associated Malassezia genomes reveal convergent and divergent virulence traits shared with plant and human fungal pathogens.</title>
        <authorList>
            <person name="Xu J."/>
            <person name="Saunders C.W."/>
            <person name="Hu P."/>
            <person name="Grant R.A."/>
            <person name="Boekhout T."/>
            <person name="Kuramae E.E."/>
            <person name="Kronstad J.W."/>
            <person name="Deangelis Y.M."/>
            <person name="Reeder N.L."/>
            <person name="Johnstone K.R."/>
            <person name="Leland M."/>
            <person name="Fieno A.M."/>
            <person name="Begley W.M."/>
            <person name="Sun Y."/>
            <person name="Lacey M.P."/>
            <person name="Chaudhary T."/>
            <person name="Keough T."/>
            <person name="Chu L."/>
            <person name="Sears R."/>
            <person name="Yuan B."/>
            <person name="Dawson T.L.Jr."/>
        </authorList>
    </citation>
    <scope>NUCLEOTIDE SEQUENCE [LARGE SCALE GENOMIC DNA]</scope>
    <source>
        <strain evidence="5">ATCC MYA-4612 / CBS 7966</strain>
    </source>
</reference>
<dbReference type="RefSeq" id="XP_001730816.1">
    <property type="nucleotide sequence ID" value="XM_001730764.1"/>
</dbReference>
<dbReference type="Proteomes" id="UP000008837">
    <property type="component" value="Unassembled WGS sequence"/>
</dbReference>
<evidence type="ECO:0000313" key="5">
    <source>
        <dbReference type="Proteomes" id="UP000008837"/>
    </source>
</evidence>
<dbReference type="GO" id="GO:0016616">
    <property type="term" value="F:oxidoreductase activity, acting on the CH-OH group of donors, NAD or NADP as acceptor"/>
    <property type="evidence" value="ECO:0007669"/>
    <property type="project" value="InterPro"/>
</dbReference>
<dbReference type="KEGG" id="mgl:MGL_1815"/>
<dbReference type="VEuPathDB" id="FungiDB:MGL_1815"/>
<sequence>MLDLAAENRITPWVEVMDMKECSKAIERLEKGDVRYRFVLQQDLDVNSR</sequence>
<keyword evidence="2" id="KW-0862">Zinc</keyword>
<dbReference type="OrthoDB" id="1879366at2759"/>
<keyword evidence="3" id="KW-0560">Oxidoreductase</keyword>
<evidence type="ECO:0000256" key="1">
    <source>
        <dbReference type="ARBA" id="ARBA00022723"/>
    </source>
</evidence>
<evidence type="ECO:0000256" key="2">
    <source>
        <dbReference type="ARBA" id="ARBA00022833"/>
    </source>
</evidence>
<accession>A8Q1N5</accession>
<dbReference type="AlphaFoldDB" id="A8Q1N5"/>
<gene>
    <name evidence="4" type="ORF">MGL_1815</name>
</gene>
<evidence type="ECO:0000313" key="4">
    <source>
        <dbReference type="EMBL" id="EDP43602.1"/>
    </source>
</evidence>
<evidence type="ECO:0008006" key="6">
    <source>
        <dbReference type="Google" id="ProtNLM"/>
    </source>
</evidence>
<dbReference type="EMBL" id="AAYY01000006">
    <property type="protein sequence ID" value="EDP43602.1"/>
    <property type="molecule type" value="Genomic_DNA"/>
</dbReference>
<dbReference type="GeneID" id="5855123"/>
<organism evidence="4 5">
    <name type="scientific">Malassezia globosa (strain ATCC MYA-4612 / CBS 7966)</name>
    <name type="common">Dandruff-associated fungus</name>
    <dbReference type="NCBI Taxonomy" id="425265"/>
    <lineage>
        <taxon>Eukaryota</taxon>
        <taxon>Fungi</taxon>
        <taxon>Dikarya</taxon>
        <taxon>Basidiomycota</taxon>
        <taxon>Ustilaginomycotina</taxon>
        <taxon>Malasseziomycetes</taxon>
        <taxon>Malasseziales</taxon>
        <taxon>Malasseziaceae</taxon>
        <taxon>Malassezia</taxon>
    </lineage>
</organism>
<proteinExistence type="predicted"/>